<dbReference type="SUPFAM" id="SSF53474">
    <property type="entry name" value="alpha/beta-Hydrolases"/>
    <property type="match status" value="1"/>
</dbReference>
<dbReference type="PANTHER" id="PTHR11010:SF117">
    <property type="entry name" value="SERINE PROTEASE 16"/>
    <property type="match status" value="1"/>
</dbReference>
<evidence type="ECO:0000313" key="7">
    <source>
        <dbReference type="Proteomes" id="UP000292052"/>
    </source>
</evidence>
<dbReference type="Gene3D" id="1.20.120.980">
    <property type="entry name" value="Serine carboxypeptidase S28, SKS domain"/>
    <property type="match status" value="1"/>
</dbReference>
<dbReference type="InterPro" id="IPR008758">
    <property type="entry name" value="Peptidase_S28"/>
</dbReference>
<evidence type="ECO:0000256" key="2">
    <source>
        <dbReference type="ARBA" id="ARBA00022670"/>
    </source>
</evidence>
<keyword evidence="2 6" id="KW-0645">Protease</keyword>
<dbReference type="STRING" id="1661398.A0A482WBZ8"/>
<evidence type="ECO:0000313" key="6">
    <source>
        <dbReference type="EMBL" id="RZC42670.1"/>
    </source>
</evidence>
<dbReference type="Proteomes" id="UP000292052">
    <property type="component" value="Unassembled WGS sequence"/>
</dbReference>
<reference evidence="6 7" key="1">
    <citation type="submission" date="2017-03" db="EMBL/GenBank/DDBJ databases">
        <title>Genome of the blue death feigning beetle - Asbolus verrucosus.</title>
        <authorList>
            <person name="Rider S.D."/>
        </authorList>
    </citation>
    <scope>NUCLEOTIDE SEQUENCE [LARGE SCALE GENOMIC DNA]</scope>
    <source>
        <strain evidence="6">Butters</strain>
        <tissue evidence="6">Head and leg muscle</tissue>
    </source>
</reference>
<name>A0A482WBZ8_ASBVE</name>
<evidence type="ECO:0000256" key="4">
    <source>
        <dbReference type="ARBA" id="ARBA00022801"/>
    </source>
</evidence>
<dbReference type="OrthoDB" id="1735038at2759"/>
<evidence type="ECO:0000256" key="3">
    <source>
        <dbReference type="ARBA" id="ARBA00022729"/>
    </source>
</evidence>
<evidence type="ECO:0000256" key="1">
    <source>
        <dbReference type="ARBA" id="ARBA00011079"/>
    </source>
</evidence>
<dbReference type="Gene3D" id="3.40.50.1820">
    <property type="entry name" value="alpha/beta hydrolase"/>
    <property type="match status" value="1"/>
</dbReference>
<keyword evidence="3" id="KW-0732">Signal</keyword>
<proteinExistence type="inferred from homology"/>
<dbReference type="InterPro" id="IPR029058">
    <property type="entry name" value="AB_hydrolase_fold"/>
</dbReference>
<evidence type="ECO:0000256" key="5">
    <source>
        <dbReference type="ARBA" id="ARBA00023180"/>
    </source>
</evidence>
<comment type="similarity">
    <text evidence="1">Belongs to the peptidase S28 family.</text>
</comment>
<dbReference type="EMBL" id="QDEB01006124">
    <property type="protein sequence ID" value="RZC42670.1"/>
    <property type="molecule type" value="Genomic_DNA"/>
</dbReference>
<dbReference type="AlphaFoldDB" id="A0A482WBZ8"/>
<dbReference type="GO" id="GO:0070008">
    <property type="term" value="F:serine-type exopeptidase activity"/>
    <property type="evidence" value="ECO:0007669"/>
    <property type="project" value="InterPro"/>
</dbReference>
<comment type="caution">
    <text evidence="6">The sequence shown here is derived from an EMBL/GenBank/DDBJ whole genome shotgun (WGS) entry which is preliminary data.</text>
</comment>
<dbReference type="FunFam" id="1.20.120.980:FF:000003">
    <property type="entry name" value="Serine protease 16"/>
    <property type="match status" value="1"/>
</dbReference>
<gene>
    <name evidence="6" type="ORF">BDFB_010869</name>
</gene>
<organism evidence="6 7">
    <name type="scientific">Asbolus verrucosus</name>
    <name type="common">Desert ironclad beetle</name>
    <dbReference type="NCBI Taxonomy" id="1661398"/>
    <lineage>
        <taxon>Eukaryota</taxon>
        <taxon>Metazoa</taxon>
        <taxon>Ecdysozoa</taxon>
        <taxon>Arthropoda</taxon>
        <taxon>Hexapoda</taxon>
        <taxon>Insecta</taxon>
        <taxon>Pterygota</taxon>
        <taxon>Neoptera</taxon>
        <taxon>Endopterygota</taxon>
        <taxon>Coleoptera</taxon>
        <taxon>Polyphaga</taxon>
        <taxon>Cucujiformia</taxon>
        <taxon>Tenebrionidae</taxon>
        <taxon>Pimeliinae</taxon>
        <taxon>Asbolus</taxon>
    </lineage>
</organism>
<keyword evidence="7" id="KW-1185">Reference proteome</keyword>
<sequence>MGKPKTDKRRQSVKVVTEEWFTQTLDHFNPTDETTWQQRYFSNDEFFDATTGGPVFLMIGGEGEASEKWLTQGSWIDYAERFGALLFQLEHRYYGKSHPTEDLSTENLKHLTSQQALADLATFIVAMNEKYSLPPDVKWIAFGGSYPGSLAAWLRFKYPHLVHGAMSASGPLLAQLDFKDYFRVIIESLATYSDDCVTAVSQGIEQIGVLLKQEIGQQNLNQIFNLCDPIQESLENPQDISNFYETIADDFAGVVQYNKDNRIGKPKGSNITIDIVCDIMVNQTIGPPVNRLGKVNDLLLSTYDEKCLDYQYDKMIDTLRNTSWVSEASEGGRQWTYQTCTEFGFYQTSSYEPQIFGNQFPINFFIQQCTDIFGQIYDDNFLEAAINRTNVLYGGLNIEVSNVVFVHGSIDPWHALGIIKTVDEEAPAIYIQGTAHCANMYPPSDTDPPQLIAARKQIVELIDSWLKL</sequence>
<dbReference type="GO" id="GO:0008239">
    <property type="term" value="F:dipeptidyl-peptidase activity"/>
    <property type="evidence" value="ECO:0007669"/>
    <property type="project" value="TreeGrafter"/>
</dbReference>
<protein>
    <submittedName>
        <fullName evidence="6">Serine protease K12H4.7</fullName>
    </submittedName>
</protein>
<keyword evidence="4" id="KW-0378">Hydrolase</keyword>
<keyword evidence="5" id="KW-0325">Glycoprotein</keyword>
<dbReference type="InterPro" id="IPR042269">
    <property type="entry name" value="Ser_carbopepase_S28_SKS"/>
</dbReference>
<dbReference type="GO" id="GO:0006508">
    <property type="term" value="P:proteolysis"/>
    <property type="evidence" value="ECO:0007669"/>
    <property type="project" value="UniProtKB-KW"/>
</dbReference>
<dbReference type="PANTHER" id="PTHR11010">
    <property type="entry name" value="PROTEASE S28 PRO-X CARBOXYPEPTIDASE-RELATED"/>
    <property type="match status" value="1"/>
</dbReference>
<dbReference type="Pfam" id="PF05577">
    <property type="entry name" value="Peptidase_S28"/>
    <property type="match status" value="1"/>
</dbReference>
<accession>A0A482WBZ8</accession>